<dbReference type="Proteomes" id="UP000053237">
    <property type="component" value="Unassembled WGS sequence"/>
</dbReference>
<feature type="region of interest" description="Disordered" evidence="4">
    <location>
        <begin position="477"/>
        <end position="499"/>
    </location>
</feature>
<feature type="coiled-coil region" evidence="3">
    <location>
        <begin position="1303"/>
        <end position="1332"/>
    </location>
</feature>
<dbReference type="GO" id="GO:0005634">
    <property type="term" value="C:nucleus"/>
    <property type="evidence" value="ECO:0007669"/>
    <property type="project" value="TreeGrafter"/>
</dbReference>
<comment type="caution">
    <text evidence="6">The sequence shown here is derived from an EMBL/GenBank/DDBJ whole genome shotgun (WGS) entry which is preliminary data.</text>
</comment>
<dbReference type="OrthoDB" id="21449at2759"/>
<protein>
    <recommendedName>
        <fullName evidence="5">Bromo domain-containing protein</fullName>
    </recommendedName>
</protein>
<evidence type="ECO:0000256" key="4">
    <source>
        <dbReference type="SAM" id="MobiDB-lite"/>
    </source>
</evidence>
<sequence>MSTMISATTHAECVRLLELVTNKRVQETWSWMFMESTQPPSIKIKKPMDLNTVKKNLGSKPSRCRFKSHEKFAKDVRLVFQNSILSSEPNTSVYNAAQHLLRVFETAYAKAKENGLSASTSESLSAECVHSVPKVERINSQNSECDDNLKPPRTLTTESTSNPAVNPQNNSIRPEDSPPVLAQESIKMTDSLQLSCKNVLLKVMRYKEGNVVPAAPFLKPVDLTHFPDYRIKILRRMHLFGVQKKLKSGSYATLEDFAADVRLVFSNCLVYNSDVVLSKMIRQHATVLMKLFETQLEKQCGGSWPGITQRWHCHQILQEVLAHRIQVPGKEKDEQSYSVKSGEETAQWFKYPIQTYYDSIDQLPHEYFSIIKHPMDLGTVTSRLHEPRYQFVPEFAFDIKLIFDNCIQYWSNDPHGRAYCDSANALLTVLKDQLHKRFGASVWLKMLFERERVTKSSLVAACKSGSAQAVVSIPLPKRAKSEAKQRSSRHEGSNPFSSKTRSAFLEKAQCQLILNKVRSHKMKGYGGIEIMTSGPFLHAVDVSKYPDYLSIVREPMDFAKIERKIKNDRYRTVHEFAADVNLVFTNCMKYNNDPIEGADIRTMASTLQNYFIHLYEETFHASNNVNRMAASCPSSTDSVLHGKSLKMSSFAERNLNTKILKHLTKPSEGVPRKPPSPEMKLCASPPAKLNIIGESEFSGKQEDEALRPNKDETKLEGVVSKDNASMNGSSKSLDVNSGLQRKKLKKEKKERKKKEKKEKKEKKRKRDKKRKENNEKPQASSVNESVRTLSVSRTLKDAFNHASEYPSESDTKSGAVKAPVTTTISAAKVISSLVSSKASSVEETSKKNGSSKSKKKFANDMSAWEYVCDNVISKVSKIEHISKLHFDQPLLKIFPQLTTEYLKMIGEPMDIATLRSQLQSHAISAPAEFVRKGSLIFQNAIDFNSAGDDASLHVREMSQHLLWYFQSLCTEQTLISGEEARVELRKERADVIQNIALEIKARECQKLLRGLQSQKYQKNSWPFQKPVKALFPLLEADYFELIKTPMDLATIQDKLNSFEYSTYGDFIRDVRLTFENAILYNRADKGREGWSVYGAAVSMLKVIDDLWGTVTLEVAEKLRRREVLRKERERIMEAKRREEQRLKEIQDEADAKKQETEPSTKELAQAPKPLINSVSATCRSVEIDSLTSRNKSSDIVTKSGNSGIENKSTAGPFAGATVTVASSSSSSDTRLKLQVVSRSISNISTPDRTTNKLERKAEERRRKRARKEEDLARKEKRQRIAIAATDDALREAEARSWRRLQRLDVAKAIMQREEREQKLKEQEQARLLMEKQKFHADAWTGKLLPLSKYKSKRAEADTPFWLKKRNKLHVLDVFAAGIDAC</sequence>
<dbReference type="CDD" id="cd04369">
    <property type="entry name" value="Bromodomain"/>
    <property type="match status" value="4"/>
</dbReference>
<evidence type="ECO:0000313" key="6">
    <source>
        <dbReference type="EMBL" id="CCI41000.1"/>
    </source>
</evidence>
<feature type="compositionally biased region" description="Basic and acidic residues" evidence="4">
    <location>
        <begin position="697"/>
        <end position="715"/>
    </location>
</feature>
<feature type="compositionally biased region" description="Basic and acidic residues" evidence="4">
    <location>
        <begin position="1249"/>
        <end position="1273"/>
    </location>
</feature>
<dbReference type="InterPro" id="IPR018359">
    <property type="entry name" value="Bromodomain_CS"/>
</dbReference>
<feature type="region of interest" description="Disordered" evidence="4">
    <location>
        <begin position="1138"/>
        <end position="1170"/>
    </location>
</feature>
<feature type="domain" description="Bromo" evidence="5">
    <location>
        <begin position="1015"/>
        <end position="1088"/>
    </location>
</feature>
<feature type="region of interest" description="Disordered" evidence="4">
    <location>
        <begin position="696"/>
        <end position="789"/>
    </location>
</feature>
<dbReference type="PANTHER" id="PTHR22880">
    <property type="entry name" value="FALZ-RELATED BROMODOMAIN-CONTAINING PROTEINS"/>
    <property type="match status" value="1"/>
</dbReference>
<feature type="compositionally biased region" description="Basic residues" evidence="4">
    <location>
        <begin position="740"/>
        <end position="769"/>
    </location>
</feature>
<feature type="region of interest" description="Disordered" evidence="4">
    <location>
        <begin position="1242"/>
        <end position="1275"/>
    </location>
</feature>
<dbReference type="InterPro" id="IPR036427">
    <property type="entry name" value="Bromodomain-like_sf"/>
</dbReference>
<evidence type="ECO:0000259" key="5">
    <source>
        <dbReference type="PROSITE" id="PS50014"/>
    </source>
</evidence>
<feature type="region of interest" description="Disordered" evidence="4">
    <location>
        <begin position="1189"/>
        <end position="1211"/>
    </location>
</feature>
<dbReference type="InterPro" id="IPR001487">
    <property type="entry name" value="Bromodomain"/>
</dbReference>
<dbReference type="EMBL" id="CAIX01000013">
    <property type="protein sequence ID" value="CCI41000.1"/>
    <property type="molecule type" value="Genomic_DNA"/>
</dbReference>
<evidence type="ECO:0000256" key="1">
    <source>
        <dbReference type="ARBA" id="ARBA00023117"/>
    </source>
</evidence>
<reference evidence="6 7" key="1">
    <citation type="submission" date="2012-05" db="EMBL/GenBank/DDBJ databases">
        <title>Recombination and specialization in a pathogen metapopulation.</title>
        <authorList>
            <person name="Gardiner A."/>
            <person name="Kemen E."/>
            <person name="Schultz-Larsen T."/>
            <person name="MacLean D."/>
            <person name="Van Oosterhout C."/>
            <person name="Jones J.D.G."/>
        </authorList>
    </citation>
    <scope>NUCLEOTIDE SEQUENCE [LARGE SCALE GENOMIC DNA]</scope>
    <source>
        <strain evidence="6 7">Ac Nc2</strain>
    </source>
</reference>
<feature type="compositionally biased region" description="Polar residues" evidence="4">
    <location>
        <begin position="722"/>
        <end position="739"/>
    </location>
</feature>
<name>A0A024G2L0_9STRA</name>
<keyword evidence="7" id="KW-1185">Reference proteome</keyword>
<evidence type="ECO:0000256" key="3">
    <source>
        <dbReference type="SAM" id="Coils"/>
    </source>
</evidence>
<feature type="domain" description="Bromo" evidence="5">
    <location>
        <begin position="341"/>
        <end position="417"/>
    </location>
</feature>
<dbReference type="SMART" id="SM00297">
    <property type="entry name" value="BROMO"/>
    <property type="match status" value="6"/>
</dbReference>
<dbReference type="SUPFAM" id="SSF47370">
    <property type="entry name" value="Bromodomain"/>
    <property type="match status" value="6"/>
</dbReference>
<feature type="domain" description="Bromo" evidence="5">
    <location>
        <begin position="209"/>
        <end position="279"/>
    </location>
</feature>
<proteinExistence type="predicted"/>
<dbReference type="GO" id="GO:0000785">
    <property type="term" value="C:chromatin"/>
    <property type="evidence" value="ECO:0007669"/>
    <property type="project" value="TreeGrafter"/>
</dbReference>
<dbReference type="Gene3D" id="1.20.920.10">
    <property type="entry name" value="Bromodomain-like"/>
    <property type="match status" value="6"/>
</dbReference>
<feature type="compositionally biased region" description="Basic and acidic residues" evidence="4">
    <location>
        <begin position="1138"/>
        <end position="1160"/>
    </location>
</feature>
<keyword evidence="1 2" id="KW-0103">Bromodomain</keyword>
<feature type="compositionally biased region" description="Polar residues" evidence="4">
    <location>
        <begin position="154"/>
        <end position="172"/>
    </location>
</feature>
<feature type="domain" description="Bromo" evidence="5">
    <location>
        <begin position="44"/>
        <end position="94"/>
    </location>
</feature>
<feature type="compositionally biased region" description="Polar residues" evidence="4">
    <location>
        <begin position="1189"/>
        <end position="1209"/>
    </location>
</feature>
<dbReference type="PROSITE" id="PS50014">
    <property type="entry name" value="BROMODOMAIN_2"/>
    <property type="match status" value="6"/>
</dbReference>
<evidence type="ECO:0000256" key="2">
    <source>
        <dbReference type="PROSITE-ProRule" id="PRU00035"/>
    </source>
</evidence>
<organism evidence="6 7">
    <name type="scientific">Albugo candida</name>
    <dbReference type="NCBI Taxonomy" id="65357"/>
    <lineage>
        <taxon>Eukaryota</taxon>
        <taxon>Sar</taxon>
        <taxon>Stramenopiles</taxon>
        <taxon>Oomycota</taxon>
        <taxon>Peronosporomycetes</taxon>
        <taxon>Albuginales</taxon>
        <taxon>Albuginaceae</taxon>
        <taxon>Albugo</taxon>
    </lineage>
</organism>
<dbReference type="PANTHER" id="PTHR22880:SF225">
    <property type="entry name" value="BROMODOMAIN-CONTAINING PROTEIN BET-1-RELATED"/>
    <property type="match status" value="1"/>
</dbReference>
<feature type="region of interest" description="Disordered" evidence="4">
    <location>
        <begin position="661"/>
        <end position="683"/>
    </location>
</feature>
<feature type="domain" description="Bromo" evidence="5">
    <location>
        <begin position="886"/>
        <end position="951"/>
    </location>
</feature>
<feature type="compositionally biased region" description="Polar residues" evidence="4">
    <location>
        <begin position="777"/>
        <end position="789"/>
    </location>
</feature>
<accession>A0A024G2L0</accession>
<gene>
    <name evidence="6" type="ORF">BN9_017840</name>
</gene>
<dbReference type="GO" id="GO:0006355">
    <property type="term" value="P:regulation of DNA-templated transcription"/>
    <property type="evidence" value="ECO:0007669"/>
    <property type="project" value="TreeGrafter"/>
</dbReference>
<dbReference type="InterPro" id="IPR050935">
    <property type="entry name" value="Bromo_chromatin_reader"/>
</dbReference>
<feature type="domain" description="Bromo" evidence="5">
    <location>
        <begin position="528"/>
        <end position="598"/>
    </location>
</feature>
<feature type="region of interest" description="Disordered" evidence="4">
    <location>
        <begin position="139"/>
        <end position="177"/>
    </location>
</feature>
<dbReference type="GO" id="GO:0006338">
    <property type="term" value="P:chromatin remodeling"/>
    <property type="evidence" value="ECO:0007669"/>
    <property type="project" value="TreeGrafter"/>
</dbReference>
<evidence type="ECO:0000313" key="7">
    <source>
        <dbReference type="Proteomes" id="UP000053237"/>
    </source>
</evidence>
<dbReference type="InParanoid" id="A0A024G2L0"/>
<keyword evidence="3" id="KW-0175">Coiled coil</keyword>
<dbReference type="Pfam" id="PF00439">
    <property type="entry name" value="Bromodomain"/>
    <property type="match status" value="6"/>
</dbReference>
<dbReference type="PRINTS" id="PR00503">
    <property type="entry name" value="BROMODOMAIN"/>
</dbReference>
<feature type="compositionally biased region" description="Basic and acidic residues" evidence="4">
    <location>
        <begin position="479"/>
        <end position="492"/>
    </location>
</feature>
<dbReference type="STRING" id="65357.A0A024G2L0"/>
<dbReference type="PROSITE" id="PS00633">
    <property type="entry name" value="BROMODOMAIN_1"/>
    <property type="match status" value="2"/>
</dbReference>